<dbReference type="RefSeq" id="WP_166469051.1">
    <property type="nucleotide sequence ID" value="NZ_CP050066.2"/>
</dbReference>
<sequence length="178" mass="20207">MMRKTCSVFGFLFLAALAILQPRYGKAADGPITYFSEEAPLEVPRSELLSSTDQVILAKVRVLGRPASLVGVDQSGLPSRDSPYERWAAHVQVLDVVRGKRPERKRLSVTFGGERDLYRSYALGPSTPRQLALEYFVAMYEDPLGLHLIGFPISTEKYREWQQEITKFERERQKSPSK</sequence>
<protein>
    <recommendedName>
        <fullName evidence="4">DUF695 domain-containing protein</fullName>
    </recommendedName>
</protein>
<evidence type="ECO:0000313" key="2">
    <source>
        <dbReference type="EMBL" id="QIP09283.1"/>
    </source>
</evidence>
<accession>A0A6G9AAP6</accession>
<feature type="signal peptide" evidence="1">
    <location>
        <begin position="1"/>
        <end position="27"/>
    </location>
</feature>
<evidence type="ECO:0008006" key="4">
    <source>
        <dbReference type="Google" id="ProtNLM"/>
    </source>
</evidence>
<gene>
    <name evidence="2" type="ORF">HAV00_24845</name>
</gene>
<name>A0A6G9AAP6_9BRAD</name>
<dbReference type="EMBL" id="CP050066">
    <property type="protein sequence ID" value="QIP09283.1"/>
    <property type="molecule type" value="Genomic_DNA"/>
</dbReference>
<keyword evidence="1" id="KW-0732">Signal</keyword>
<organism evidence="2 3">
    <name type="scientific">Bradyrhizobium symbiodeficiens</name>
    <dbReference type="NCBI Taxonomy" id="1404367"/>
    <lineage>
        <taxon>Bacteria</taxon>
        <taxon>Pseudomonadati</taxon>
        <taxon>Pseudomonadota</taxon>
        <taxon>Alphaproteobacteria</taxon>
        <taxon>Hyphomicrobiales</taxon>
        <taxon>Nitrobacteraceae</taxon>
        <taxon>Bradyrhizobium</taxon>
    </lineage>
</organism>
<dbReference type="AlphaFoldDB" id="A0A6G9AAP6"/>
<proteinExistence type="predicted"/>
<feature type="chain" id="PRO_5026246524" description="DUF695 domain-containing protein" evidence="1">
    <location>
        <begin position="28"/>
        <end position="178"/>
    </location>
</feature>
<dbReference type="Proteomes" id="UP000500895">
    <property type="component" value="Chromosome"/>
</dbReference>
<evidence type="ECO:0000256" key="1">
    <source>
        <dbReference type="SAM" id="SignalP"/>
    </source>
</evidence>
<evidence type="ECO:0000313" key="3">
    <source>
        <dbReference type="Proteomes" id="UP000500895"/>
    </source>
</evidence>
<reference evidence="2 3" key="1">
    <citation type="journal article" date="2020" name="Int. J. Syst. Evol. Microbiol.">
        <title>Description and complete genome sequences of Bradyrhizobium symbiodeficiens sp. nov., a non-symbiotic bacterium associated with legumes native to Canada.</title>
        <authorList>
            <person name="Bromfield E.S.P."/>
            <person name="Cloutier S."/>
            <person name="Nguyen H.D.T."/>
        </authorList>
    </citation>
    <scope>NUCLEOTIDE SEQUENCE [LARGE SCALE GENOMIC DNA]</scope>
    <source>
        <strain evidence="2 3">101S1MB</strain>
    </source>
</reference>